<dbReference type="AlphaFoldDB" id="A0A067N2C2"/>
<feature type="compositionally biased region" description="Low complexity" evidence="2">
    <location>
        <begin position="182"/>
        <end position="191"/>
    </location>
</feature>
<evidence type="ECO:0000313" key="3">
    <source>
        <dbReference type="EMBL" id="KDQ17896.1"/>
    </source>
</evidence>
<protein>
    <recommendedName>
        <fullName evidence="5">SLY1 protein</fullName>
    </recommendedName>
</protein>
<accession>A0A067N2C2</accession>
<dbReference type="Gene3D" id="3.90.830.10">
    <property type="entry name" value="Syntaxin Binding Protein 1, Chain A, domain 2"/>
    <property type="match status" value="1"/>
</dbReference>
<dbReference type="InterPro" id="IPR036045">
    <property type="entry name" value="Sec1-like_sf"/>
</dbReference>
<dbReference type="InterPro" id="IPR027482">
    <property type="entry name" value="Sec1-like_dom2"/>
</dbReference>
<dbReference type="InterPro" id="IPR043154">
    <property type="entry name" value="Sec-1-like_dom1"/>
</dbReference>
<dbReference type="STRING" id="930990.A0A067N2C2"/>
<dbReference type="GO" id="GO:0016192">
    <property type="term" value="P:vesicle-mediated transport"/>
    <property type="evidence" value="ECO:0007669"/>
    <property type="project" value="InterPro"/>
</dbReference>
<dbReference type="PIRSF" id="PIRSF005715">
    <property type="entry name" value="VPS45_Sec1"/>
    <property type="match status" value="1"/>
</dbReference>
<sequence>MASTVLNAGAQTLQAAQTASLLALLNLEPPAGTAPTASTPTPSRPGTPATPVSSGPSVWKVLVLDEMSKDVLATVLRVQDLRDMGVTLHVQLHSSRPPLPDVPAIYFVAPTLQNIRRIAEDLSSSLYESFHLHFMSPLPRALLEELAALVAKDGTGELIEQVLDEYLDFLAPSPSLFSLLPPFSPPNAAQPAPQPTTPTVHSSYALLNSPKATEQDIEDEIERIAAGLFSAIVTMGQVPYIRCPRGNAAEMVARKLDSKIRDQLASQSGASLRLGGGVYSAGATSSGLFGDSTGVGGLGRPVLAILDRNLDLVPMVSHSWTYQALVHDALDMRLNRVTVSTTENNRTQKKAYDLDSKDFFWAKNSAIPFPQVAEDIDAELNKYKQDAAELTRSTGVSDTDDVNQIDFTASASHLKTAITALPELTARKHTLDTHMNIATALLGAIKSRGLDELFQLEEGGSKQTAATILETLRSFSNPPASKESADSPAAPTPEDKVRLVIIFYLSASDGAVSKDDLAEIESELKKAGCDLKPLEYVKRIREISRMTNFAAAPVAVQSQGGELLRGFSSLGNRLTDRLKEGGFDNLLKGVQNFLPTSKLLPLTRVMEALMDPSSASTTALQDTDDYLFLDPRQPRGAAGGKGKRMIVPQGIVFVVGGGGYVEYTNLMEWAARNSGTGGGGGGGGRKVTYGCTELLDPEEFLGVLARLAELS</sequence>
<evidence type="ECO:0008006" key="5">
    <source>
        <dbReference type="Google" id="ProtNLM"/>
    </source>
</evidence>
<dbReference type="InParanoid" id="A0A067N2C2"/>
<dbReference type="Proteomes" id="UP000027195">
    <property type="component" value="Unassembled WGS sequence"/>
</dbReference>
<feature type="region of interest" description="Disordered" evidence="2">
    <location>
        <begin position="182"/>
        <end position="202"/>
    </location>
</feature>
<reference evidence="4" key="1">
    <citation type="journal article" date="2014" name="Proc. Natl. Acad. Sci. U.S.A.">
        <title>Extensive sampling of basidiomycete genomes demonstrates inadequacy of the white-rot/brown-rot paradigm for wood decay fungi.</title>
        <authorList>
            <person name="Riley R."/>
            <person name="Salamov A.A."/>
            <person name="Brown D.W."/>
            <person name="Nagy L.G."/>
            <person name="Floudas D."/>
            <person name="Held B.W."/>
            <person name="Levasseur A."/>
            <person name="Lombard V."/>
            <person name="Morin E."/>
            <person name="Otillar R."/>
            <person name="Lindquist E.A."/>
            <person name="Sun H."/>
            <person name="LaButti K.M."/>
            <person name="Schmutz J."/>
            <person name="Jabbour D."/>
            <person name="Luo H."/>
            <person name="Baker S.E."/>
            <person name="Pisabarro A.G."/>
            <person name="Walton J.D."/>
            <person name="Blanchette R.A."/>
            <person name="Henrissat B."/>
            <person name="Martin F."/>
            <person name="Cullen D."/>
            <person name="Hibbett D.S."/>
            <person name="Grigoriev I.V."/>
        </authorList>
    </citation>
    <scope>NUCLEOTIDE SEQUENCE [LARGE SCALE GENOMIC DNA]</scope>
    <source>
        <strain evidence="4">FD-172 SS1</strain>
    </source>
</reference>
<dbReference type="InterPro" id="IPR043127">
    <property type="entry name" value="Sec-1-like_dom3a"/>
</dbReference>
<feature type="compositionally biased region" description="Low complexity" evidence="2">
    <location>
        <begin position="31"/>
        <end position="51"/>
    </location>
</feature>
<dbReference type="PANTHER" id="PTHR11679">
    <property type="entry name" value="VESICLE PROTEIN SORTING-ASSOCIATED"/>
    <property type="match status" value="1"/>
</dbReference>
<dbReference type="Pfam" id="PF00995">
    <property type="entry name" value="Sec1"/>
    <property type="match status" value="1"/>
</dbReference>
<organism evidence="3 4">
    <name type="scientific">Botryobasidium botryosum (strain FD-172 SS1)</name>
    <dbReference type="NCBI Taxonomy" id="930990"/>
    <lineage>
        <taxon>Eukaryota</taxon>
        <taxon>Fungi</taxon>
        <taxon>Dikarya</taxon>
        <taxon>Basidiomycota</taxon>
        <taxon>Agaricomycotina</taxon>
        <taxon>Agaricomycetes</taxon>
        <taxon>Cantharellales</taxon>
        <taxon>Botryobasidiaceae</taxon>
        <taxon>Botryobasidium</taxon>
    </lineage>
</organism>
<evidence type="ECO:0000313" key="4">
    <source>
        <dbReference type="Proteomes" id="UP000027195"/>
    </source>
</evidence>
<dbReference type="Gene3D" id="3.40.50.1910">
    <property type="match status" value="1"/>
</dbReference>
<comment type="similarity">
    <text evidence="1">Belongs to the STXBP/unc-18/SEC1 family.</text>
</comment>
<keyword evidence="4" id="KW-1185">Reference proteome</keyword>
<dbReference type="HOGENOM" id="CLU_016216_2_0_1"/>
<name>A0A067N2C2_BOTB1</name>
<dbReference type="EMBL" id="KL198022">
    <property type="protein sequence ID" value="KDQ17896.1"/>
    <property type="molecule type" value="Genomic_DNA"/>
</dbReference>
<dbReference type="FunCoup" id="A0A067N2C2">
    <property type="interactions" value="822"/>
</dbReference>
<dbReference type="Gene3D" id="3.40.50.2060">
    <property type="match status" value="1"/>
</dbReference>
<gene>
    <name evidence="3" type="ORF">BOTBODRAFT_29201</name>
</gene>
<dbReference type="OrthoDB" id="10251230at2759"/>
<evidence type="ECO:0000256" key="1">
    <source>
        <dbReference type="ARBA" id="ARBA00009884"/>
    </source>
</evidence>
<proteinExistence type="inferred from homology"/>
<dbReference type="InterPro" id="IPR001619">
    <property type="entry name" value="Sec1-like"/>
</dbReference>
<feature type="region of interest" description="Disordered" evidence="2">
    <location>
        <begin position="31"/>
        <end position="55"/>
    </location>
</feature>
<evidence type="ECO:0000256" key="2">
    <source>
        <dbReference type="SAM" id="MobiDB-lite"/>
    </source>
</evidence>
<dbReference type="Gene3D" id="1.25.40.60">
    <property type="match status" value="1"/>
</dbReference>
<dbReference type="SUPFAM" id="SSF56815">
    <property type="entry name" value="Sec1/munc18-like (SM) proteins"/>
    <property type="match status" value="1"/>
</dbReference>